<evidence type="ECO:0000259" key="2">
    <source>
        <dbReference type="Pfam" id="PF16158"/>
    </source>
</evidence>
<dbReference type="PANTHER" id="PTHR20930:SF2">
    <property type="entry name" value="NEXT TO BRCA1 GENE 1 PROTEIN"/>
    <property type="match status" value="1"/>
</dbReference>
<feature type="region of interest" description="Disordered" evidence="1">
    <location>
        <begin position="134"/>
        <end position="160"/>
    </location>
</feature>
<dbReference type="AlphaFoldDB" id="A0A2J7RP61"/>
<reference evidence="3 4" key="1">
    <citation type="submission" date="2017-12" db="EMBL/GenBank/DDBJ databases">
        <title>Hemimetabolous genomes reveal molecular basis of termite eusociality.</title>
        <authorList>
            <person name="Harrison M.C."/>
            <person name="Jongepier E."/>
            <person name="Robertson H.M."/>
            <person name="Arning N."/>
            <person name="Bitard-Feildel T."/>
            <person name="Chao H."/>
            <person name="Childers C.P."/>
            <person name="Dinh H."/>
            <person name="Doddapaneni H."/>
            <person name="Dugan S."/>
            <person name="Gowin J."/>
            <person name="Greiner C."/>
            <person name="Han Y."/>
            <person name="Hu H."/>
            <person name="Hughes D.S.T."/>
            <person name="Huylmans A.-K."/>
            <person name="Kemena C."/>
            <person name="Kremer L.P.M."/>
            <person name="Lee S.L."/>
            <person name="Lopez-Ezquerra A."/>
            <person name="Mallet L."/>
            <person name="Monroy-Kuhn J.M."/>
            <person name="Moser A."/>
            <person name="Murali S.C."/>
            <person name="Muzny D.M."/>
            <person name="Otani S."/>
            <person name="Piulachs M.-D."/>
            <person name="Poelchau M."/>
            <person name="Qu J."/>
            <person name="Schaub F."/>
            <person name="Wada-Katsumata A."/>
            <person name="Worley K.C."/>
            <person name="Xie Q."/>
            <person name="Ylla G."/>
            <person name="Poulsen M."/>
            <person name="Gibbs R.A."/>
            <person name="Schal C."/>
            <person name="Richards S."/>
            <person name="Belles X."/>
            <person name="Korb J."/>
            <person name="Bornberg-Bauer E."/>
        </authorList>
    </citation>
    <scope>NUCLEOTIDE SEQUENCE [LARGE SCALE GENOMIC DNA]</scope>
    <source>
        <tissue evidence="3">Whole body</tissue>
    </source>
</reference>
<feature type="compositionally biased region" description="Basic and acidic residues" evidence="1">
    <location>
        <begin position="408"/>
        <end position="428"/>
    </location>
</feature>
<dbReference type="GO" id="GO:0000407">
    <property type="term" value="C:phagophore assembly site"/>
    <property type="evidence" value="ECO:0007669"/>
    <property type="project" value="TreeGrafter"/>
</dbReference>
<dbReference type="InParanoid" id="A0A2J7RP61"/>
<feature type="compositionally biased region" description="Polar residues" evidence="1">
    <location>
        <begin position="638"/>
        <end position="659"/>
    </location>
</feature>
<dbReference type="GO" id="GO:0043130">
    <property type="term" value="F:ubiquitin binding"/>
    <property type="evidence" value="ECO:0007669"/>
    <property type="project" value="TreeGrafter"/>
</dbReference>
<feature type="region of interest" description="Disordered" evidence="1">
    <location>
        <begin position="604"/>
        <end position="659"/>
    </location>
</feature>
<name>A0A2J7RP61_9NEOP</name>
<dbReference type="Gene3D" id="2.60.40.10">
    <property type="entry name" value="Immunoglobulins"/>
    <property type="match status" value="1"/>
</dbReference>
<dbReference type="OrthoDB" id="661148at2759"/>
<dbReference type="SUPFAM" id="SSF46934">
    <property type="entry name" value="UBA-like"/>
    <property type="match status" value="1"/>
</dbReference>
<sequence>MTYSERDLKKKHGKPSSKSVSKARSGDKVRSGMTHLSTEERKAKGEESSLSNEISKKLACIMKLETDKRKRTKIEKDDSPPPWFKKYMQKFKNEIVAEITTNVMYNTRQVLESTKASTHPSCCCIERKSGLVAATKSKKKKSSDEDSSDGGLSNDQRDHKLLKKIEKLHKREKKLEKKLDSKLEKLENKTKRRMEKKSQSKSRPERPSEKICGGTRKKMSDGPVGTYLMDAILLNDGHRPTETHIRLGERFTKVWEIMNNGTLPWTDKTELRLAWGSSGLQPKATVLKCPILMPGEKGIIAVTFQAPEFPGTFESYWHFYHMGVRFGHWLGCAVIVDSKEREKEVTNVRPADRHESVHDSENNNDKEMSKTKADQPVDLRKKYEPNQVVGSSATQSVAGTDDAYETMSEDKAASTEKGKDETKERSAEYESDSDDENLSIISGTISITSDSEEDENFVLVPVPPCFICDVPLEESGIITDLGKEQLKSENDKPDVQTDSEPNSFHMLNSSAVNVPCTLNIDFGTTTTEDGQKSDREVEDGTTPDISKETCSHEVPVSPVYLSEYIMSSRNEIYAVDMAGHCLPVDFAWASHNNNHCNHTLFENSKTNDHSSESSSTNESYHSSNQGKREENKCDQPGGDNSSFHATTHPQATTGPFSMSFSVSDVRGGGRPYGTTYAYATASTNQTQNIFKQCQSQTPFTNTTQATSPNQTQFGSSFNYNMSSSANETHTGFEQRKNQAPFSDTTRASSTDQPQVGTTFNHGTTSSTDTAQNDFKQCESPTSSSDTTQTSSSNRHGDPIGAAVHILPETLVNGAISVASQAYTTARAVLSNLRSRPSEEFSEWYWNETAGSWSAQPDRSTTECLNILLEMGFVNKNLNVLLLQRYDNDIAKVVAELLAYKDNSGFSGNRQMQ</sequence>
<proteinExistence type="predicted"/>
<organism evidence="3 4">
    <name type="scientific">Cryptotermes secundus</name>
    <dbReference type="NCBI Taxonomy" id="105785"/>
    <lineage>
        <taxon>Eukaryota</taxon>
        <taxon>Metazoa</taxon>
        <taxon>Ecdysozoa</taxon>
        <taxon>Arthropoda</taxon>
        <taxon>Hexapoda</taxon>
        <taxon>Insecta</taxon>
        <taxon>Pterygota</taxon>
        <taxon>Neoptera</taxon>
        <taxon>Polyneoptera</taxon>
        <taxon>Dictyoptera</taxon>
        <taxon>Blattodea</taxon>
        <taxon>Blattoidea</taxon>
        <taxon>Termitoidae</taxon>
        <taxon>Kalotermitidae</taxon>
        <taxon>Cryptotermitinae</taxon>
        <taxon>Cryptotermes</taxon>
    </lineage>
</organism>
<dbReference type="PANTHER" id="PTHR20930">
    <property type="entry name" value="OVARIAN CARCINOMA ANTIGEN CA125-RELATED"/>
    <property type="match status" value="1"/>
</dbReference>
<feature type="region of interest" description="Disordered" evidence="1">
    <location>
        <begin position="1"/>
        <end position="52"/>
    </location>
</feature>
<feature type="region of interest" description="Disordered" evidence="1">
    <location>
        <begin position="523"/>
        <end position="550"/>
    </location>
</feature>
<dbReference type="CDD" id="cd14947">
    <property type="entry name" value="NBR1_like"/>
    <property type="match status" value="1"/>
</dbReference>
<feature type="compositionally biased region" description="Basic and acidic residues" evidence="1">
    <location>
        <begin position="196"/>
        <end position="209"/>
    </location>
</feature>
<dbReference type="EMBL" id="NEVH01002140">
    <property type="protein sequence ID" value="PNF42625.1"/>
    <property type="molecule type" value="Genomic_DNA"/>
</dbReference>
<dbReference type="Gene3D" id="1.10.8.10">
    <property type="entry name" value="DNA helicase RuvA subunit, C-terminal domain"/>
    <property type="match status" value="1"/>
</dbReference>
<dbReference type="Proteomes" id="UP000235965">
    <property type="component" value="Unassembled WGS sequence"/>
</dbReference>
<feature type="compositionally biased region" description="Low complexity" evidence="1">
    <location>
        <begin position="779"/>
        <end position="792"/>
    </location>
</feature>
<gene>
    <name evidence="3" type="ORF">B7P43_G01297</name>
</gene>
<dbReference type="EMBL" id="NEVH01002140">
    <property type="protein sequence ID" value="PNF42624.1"/>
    <property type="molecule type" value="Genomic_DNA"/>
</dbReference>
<evidence type="ECO:0000256" key="1">
    <source>
        <dbReference type="SAM" id="MobiDB-lite"/>
    </source>
</evidence>
<comment type="caution">
    <text evidence="3">The sequence shown here is derived from an EMBL/GenBank/DDBJ whole genome shotgun (WGS) entry which is preliminary data.</text>
</comment>
<evidence type="ECO:0000313" key="4">
    <source>
        <dbReference type="Proteomes" id="UP000235965"/>
    </source>
</evidence>
<protein>
    <recommendedName>
        <fullName evidence="2">Nbr1 FW domain-containing protein</fullName>
    </recommendedName>
</protein>
<dbReference type="InterPro" id="IPR009060">
    <property type="entry name" value="UBA-like_sf"/>
</dbReference>
<feature type="region of interest" description="Disordered" evidence="1">
    <location>
        <begin position="173"/>
        <end position="217"/>
    </location>
</feature>
<accession>A0A2J7RP61</accession>
<dbReference type="Pfam" id="PF16158">
    <property type="entry name" value="N_BRCA1_IG"/>
    <property type="match status" value="1"/>
</dbReference>
<dbReference type="InterPro" id="IPR013783">
    <property type="entry name" value="Ig-like_fold"/>
</dbReference>
<feature type="compositionally biased region" description="Polar residues" evidence="1">
    <location>
        <begin position="720"/>
        <end position="729"/>
    </location>
</feature>
<feature type="compositionally biased region" description="Basic and acidic residues" evidence="1">
    <location>
        <begin position="342"/>
        <end position="384"/>
    </location>
</feature>
<feature type="region of interest" description="Disordered" evidence="1">
    <location>
        <begin position="720"/>
        <end position="799"/>
    </location>
</feature>
<feature type="compositionally biased region" description="Low complexity" evidence="1">
    <location>
        <begin position="612"/>
        <end position="624"/>
    </location>
</feature>
<dbReference type="STRING" id="105785.A0A2J7RP61"/>
<dbReference type="EMBL" id="NEVH01002140">
    <property type="protein sequence ID" value="PNF42623.1"/>
    <property type="molecule type" value="Genomic_DNA"/>
</dbReference>
<dbReference type="InterPro" id="IPR032350">
    <property type="entry name" value="Nbr1_FW"/>
</dbReference>
<feature type="compositionally biased region" description="Polar residues" evidence="1">
    <location>
        <begin position="737"/>
        <end position="774"/>
    </location>
</feature>
<feature type="compositionally biased region" description="Polar residues" evidence="1">
    <location>
        <begin position="388"/>
        <end position="398"/>
    </location>
</feature>
<keyword evidence="4" id="KW-1185">Reference proteome</keyword>
<dbReference type="GO" id="GO:0016236">
    <property type="term" value="P:macroautophagy"/>
    <property type="evidence" value="ECO:0007669"/>
    <property type="project" value="TreeGrafter"/>
</dbReference>
<feature type="compositionally biased region" description="Basic and acidic residues" evidence="1">
    <location>
        <begin position="173"/>
        <end position="189"/>
    </location>
</feature>
<evidence type="ECO:0000313" key="3">
    <source>
        <dbReference type="EMBL" id="PNF42625.1"/>
    </source>
</evidence>
<feature type="region of interest" description="Disordered" evidence="1">
    <location>
        <begin position="342"/>
        <end position="435"/>
    </location>
</feature>
<feature type="compositionally biased region" description="Basic and acidic residues" evidence="1">
    <location>
        <begin position="37"/>
        <end position="47"/>
    </location>
</feature>
<feature type="domain" description="Nbr1 FW" evidence="2">
    <location>
        <begin position="241"/>
        <end position="336"/>
    </location>
</feature>